<gene>
    <name evidence="1" type="ORF">OK344_09025</name>
</gene>
<evidence type="ECO:0000313" key="1">
    <source>
        <dbReference type="EMBL" id="MCW4452351.1"/>
    </source>
</evidence>
<organism evidence="1 2">
    <name type="scientific">Kaistella yananensis</name>
    <dbReference type="NCBI Taxonomy" id="2989820"/>
    <lineage>
        <taxon>Bacteria</taxon>
        <taxon>Pseudomonadati</taxon>
        <taxon>Bacteroidota</taxon>
        <taxon>Flavobacteriia</taxon>
        <taxon>Flavobacteriales</taxon>
        <taxon>Weeksellaceae</taxon>
        <taxon>Chryseobacterium group</taxon>
        <taxon>Kaistella</taxon>
    </lineage>
</organism>
<protein>
    <submittedName>
        <fullName evidence="1">Phosphoribosyl-ATP pyrophosphatase</fullName>
    </submittedName>
</protein>
<dbReference type="EMBL" id="JAPCHZ010000004">
    <property type="protein sequence ID" value="MCW4452351.1"/>
    <property type="molecule type" value="Genomic_DNA"/>
</dbReference>
<dbReference type="RefSeq" id="WP_265144483.1">
    <property type="nucleotide sequence ID" value="NZ_JAPCHZ010000004.1"/>
</dbReference>
<accession>A0ABT3JNS0</accession>
<dbReference type="Proteomes" id="UP001209107">
    <property type="component" value="Unassembled WGS sequence"/>
</dbReference>
<proteinExistence type="predicted"/>
<name>A0ABT3JNS0_9FLAO</name>
<reference evidence="1 2" key="1">
    <citation type="submission" date="2022-10" db="EMBL/GenBank/DDBJ databases">
        <title>Kaistella sp. BT-6-1-3.</title>
        <authorList>
            <person name="Ai J."/>
            <person name="Deng Z."/>
        </authorList>
    </citation>
    <scope>NUCLEOTIDE SEQUENCE [LARGE SCALE GENOMIC DNA]</scope>
    <source>
        <strain evidence="1 2">BT6-1-3</strain>
    </source>
</reference>
<evidence type="ECO:0000313" key="2">
    <source>
        <dbReference type="Proteomes" id="UP001209107"/>
    </source>
</evidence>
<keyword evidence="2" id="KW-1185">Reference proteome</keyword>
<sequence>MGTKYSSLEELRRKKELLKKEVTEIEELITFDNTKESLSAFTNGFTDKYLKEEIKPDGATSISLNTNEIVKEFSNSVKDTVLSRNAVYGFAKSDTGMNLVENALKIGAVTFVGNYARKSLYNTSWKKKAIGLALIYLAPIALKYVREKLEQYQRNRTTSSLEQLI</sequence>
<comment type="caution">
    <text evidence="1">The sequence shown here is derived from an EMBL/GenBank/DDBJ whole genome shotgun (WGS) entry which is preliminary data.</text>
</comment>